<keyword evidence="7 8" id="KW-0472">Membrane</keyword>
<evidence type="ECO:0000256" key="8">
    <source>
        <dbReference type="SAM" id="Phobius"/>
    </source>
</evidence>
<dbReference type="GO" id="GO:0006874">
    <property type="term" value="P:intracellular calcium ion homeostasis"/>
    <property type="evidence" value="ECO:0007669"/>
    <property type="project" value="TreeGrafter"/>
</dbReference>
<dbReference type="EMBL" id="BPVZ01000045">
    <property type="protein sequence ID" value="GKV16430.1"/>
    <property type="molecule type" value="Genomic_DNA"/>
</dbReference>
<protein>
    <recommendedName>
        <fullName evidence="10">Sodium/calcium exchanger membrane region domain-containing protein</fullName>
    </recommendedName>
</protein>
<proteinExistence type="predicted"/>
<evidence type="ECO:0000256" key="3">
    <source>
        <dbReference type="ARBA" id="ARBA00022449"/>
    </source>
</evidence>
<evidence type="ECO:0000256" key="2">
    <source>
        <dbReference type="ARBA" id="ARBA00022448"/>
    </source>
</evidence>
<keyword evidence="12" id="KW-1185">Reference proteome</keyword>
<evidence type="ECO:0000313" key="12">
    <source>
        <dbReference type="Proteomes" id="UP001054252"/>
    </source>
</evidence>
<feature type="signal peptide" evidence="9">
    <location>
        <begin position="1"/>
        <end position="19"/>
    </location>
</feature>
<dbReference type="PANTHER" id="PTHR31503">
    <property type="entry name" value="VACUOLAR CALCIUM ION TRANSPORTER"/>
    <property type="match status" value="1"/>
</dbReference>
<evidence type="ECO:0000256" key="7">
    <source>
        <dbReference type="ARBA" id="ARBA00023136"/>
    </source>
</evidence>
<dbReference type="Proteomes" id="UP001054252">
    <property type="component" value="Unassembled WGS sequence"/>
</dbReference>
<keyword evidence="5 8" id="KW-1133">Transmembrane helix</keyword>
<dbReference type="AlphaFoldDB" id="A0AAV5JWC1"/>
<keyword evidence="6" id="KW-0406">Ion transport</keyword>
<feature type="transmembrane region" description="Helical" evidence="8">
    <location>
        <begin position="134"/>
        <end position="161"/>
    </location>
</feature>
<dbReference type="InterPro" id="IPR004837">
    <property type="entry name" value="NaCa_Exmemb"/>
</dbReference>
<dbReference type="InterPro" id="IPR004713">
    <property type="entry name" value="CaH_exchang"/>
</dbReference>
<keyword evidence="3" id="KW-0050">Antiport</keyword>
<comment type="caution">
    <text evidence="11">The sequence shown here is derived from an EMBL/GenBank/DDBJ whole genome shotgun (WGS) entry which is preliminary data.</text>
</comment>
<evidence type="ECO:0000256" key="5">
    <source>
        <dbReference type="ARBA" id="ARBA00022989"/>
    </source>
</evidence>
<feature type="transmembrane region" description="Helical" evidence="8">
    <location>
        <begin position="93"/>
        <end position="114"/>
    </location>
</feature>
<evidence type="ECO:0000259" key="10">
    <source>
        <dbReference type="Pfam" id="PF01699"/>
    </source>
</evidence>
<evidence type="ECO:0000313" key="11">
    <source>
        <dbReference type="EMBL" id="GKV16430.1"/>
    </source>
</evidence>
<feature type="domain" description="Sodium/calcium exchanger membrane region" evidence="10">
    <location>
        <begin position="70"/>
        <end position="175"/>
    </location>
</feature>
<sequence>MFPSSFLLLLLLHFPSVYSRFLSTSDLVSDGVHYQIGSPFLLLNPFAANESSCDQTYGFMPCTTTALGNLFLIIVYGYLMYLAAIYLSDGSELLLKILGSGIIGGLFLPILGTLPDALPILVSGLSGTTEEAQSQVSVGMGLLAGSTVMLLTAIWGSCVVVGRCDIRDSVAVDGTNPKGFSLTDGLVAFSYLLVKWQGLSHSFRRSLISTSRYRCQY</sequence>
<keyword evidence="9" id="KW-0732">Signal</keyword>
<dbReference type="GO" id="GO:0012505">
    <property type="term" value="C:endomembrane system"/>
    <property type="evidence" value="ECO:0007669"/>
    <property type="project" value="UniProtKB-SubCell"/>
</dbReference>
<comment type="subcellular location">
    <subcellularLocation>
        <location evidence="1">Endomembrane system</location>
        <topology evidence="1">Multi-pass membrane protein</topology>
    </subcellularLocation>
</comment>
<reference evidence="11 12" key="1">
    <citation type="journal article" date="2021" name="Commun. Biol.">
        <title>The genome of Shorea leprosula (Dipterocarpaceae) highlights the ecological relevance of drought in aseasonal tropical rainforests.</title>
        <authorList>
            <person name="Ng K.K.S."/>
            <person name="Kobayashi M.J."/>
            <person name="Fawcett J.A."/>
            <person name="Hatakeyama M."/>
            <person name="Paape T."/>
            <person name="Ng C.H."/>
            <person name="Ang C.C."/>
            <person name="Tnah L.H."/>
            <person name="Lee C.T."/>
            <person name="Nishiyama T."/>
            <person name="Sese J."/>
            <person name="O'Brien M.J."/>
            <person name="Copetti D."/>
            <person name="Mohd Noor M.I."/>
            <person name="Ong R.C."/>
            <person name="Putra M."/>
            <person name="Sireger I.Z."/>
            <person name="Indrioko S."/>
            <person name="Kosugi Y."/>
            <person name="Izuno A."/>
            <person name="Isagi Y."/>
            <person name="Lee S.L."/>
            <person name="Shimizu K.K."/>
        </authorList>
    </citation>
    <scope>NUCLEOTIDE SEQUENCE [LARGE SCALE GENOMIC DNA]</scope>
    <source>
        <strain evidence="11">214</strain>
    </source>
</reference>
<evidence type="ECO:0000256" key="6">
    <source>
        <dbReference type="ARBA" id="ARBA00023065"/>
    </source>
</evidence>
<dbReference type="PANTHER" id="PTHR31503:SF36">
    <property type="entry name" value="SODIUM_CALCIUM EXCHANGER MEMBRANE REGION DOMAIN-CONTAINING PROTEIN"/>
    <property type="match status" value="1"/>
</dbReference>
<dbReference type="GO" id="GO:0016020">
    <property type="term" value="C:membrane"/>
    <property type="evidence" value="ECO:0007669"/>
    <property type="project" value="InterPro"/>
</dbReference>
<feature type="chain" id="PRO_5043495641" description="Sodium/calcium exchanger membrane region domain-containing protein" evidence="9">
    <location>
        <begin position="20"/>
        <end position="217"/>
    </location>
</feature>
<keyword evidence="4 8" id="KW-0812">Transmembrane</keyword>
<dbReference type="Pfam" id="PF01699">
    <property type="entry name" value="Na_Ca_ex"/>
    <property type="match status" value="1"/>
</dbReference>
<evidence type="ECO:0000256" key="9">
    <source>
        <dbReference type="SAM" id="SignalP"/>
    </source>
</evidence>
<evidence type="ECO:0000256" key="1">
    <source>
        <dbReference type="ARBA" id="ARBA00004127"/>
    </source>
</evidence>
<evidence type="ECO:0000256" key="4">
    <source>
        <dbReference type="ARBA" id="ARBA00022692"/>
    </source>
</evidence>
<organism evidence="11 12">
    <name type="scientific">Rubroshorea leprosula</name>
    <dbReference type="NCBI Taxonomy" id="152421"/>
    <lineage>
        <taxon>Eukaryota</taxon>
        <taxon>Viridiplantae</taxon>
        <taxon>Streptophyta</taxon>
        <taxon>Embryophyta</taxon>
        <taxon>Tracheophyta</taxon>
        <taxon>Spermatophyta</taxon>
        <taxon>Magnoliopsida</taxon>
        <taxon>eudicotyledons</taxon>
        <taxon>Gunneridae</taxon>
        <taxon>Pentapetalae</taxon>
        <taxon>rosids</taxon>
        <taxon>malvids</taxon>
        <taxon>Malvales</taxon>
        <taxon>Dipterocarpaceae</taxon>
        <taxon>Rubroshorea</taxon>
    </lineage>
</organism>
<accession>A0AAV5JWC1</accession>
<gene>
    <name evidence="11" type="ORF">SLEP1_g27072</name>
</gene>
<feature type="transmembrane region" description="Helical" evidence="8">
    <location>
        <begin position="66"/>
        <end position="86"/>
    </location>
</feature>
<name>A0AAV5JWC1_9ROSI</name>
<keyword evidence="2" id="KW-0813">Transport</keyword>
<dbReference type="GO" id="GO:0015369">
    <property type="term" value="F:calcium:proton antiporter activity"/>
    <property type="evidence" value="ECO:0007669"/>
    <property type="project" value="TreeGrafter"/>
</dbReference>